<organism evidence="2 3">
    <name type="scientific">Profundibacterium mesophilum KAUST100406-0324</name>
    <dbReference type="NCBI Taxonomy" id="1037889"/>
    <lineage>
        <taxon>Bacteria</taxon>
        <taxon>Pseudomonadati</taxon>
        <taxon>Pseudomonadota</taxon>
        <taxon>Alphaproteobacteria</taxon>
        <taxon>Rhodobacterales</taxon>
        <taxon>Roseobacteraceae</taxon>
        <taxon>Profundibacterium</taxon>
    </lineage>
</organism>
<keyword evidence="3" id="KW-1185">Reference proteome</keyword>
<sequence>MTKQEVIHTETDAQEVPSIPVHKNIAMALARAQMQMGKALKSESNKHFNTKYADLSDVMDACLPALNQNGIAVIQPTGEDDGQRFVRTVLVHGDSGETLECRTPLIVGKNDMQGYGSAVTYGRRYGLMCMAGIAPDDDDGNAAAAAAPASSRTERGPDRAAQDSHDADVARAIASIQRETDLQSLGAFWADLRSTARPVAADQRVIAAKEARKTALQKPADDLGGDNIPF</sequence>
<name>A0A921NT80_9RHOB</name>
<comment type="caution">
    <text evidence="2">The sequence shown here is derived from an EMBL/GenBank/DDBJ whole genome shotgun (WGS) entry which is preliminary data.</text>
</comment>
<dbReference type="Proteomes" id="UP000698242">
    <property type="component" value="Unassembled WGS sequence"/>
</dbReference>
<evidence type="ECO:0000313" key="2">
    <source>
        <dbReference type="EMBL" id="KAF0675100.1"/>
    </source>
</evidence>
<gene>
    <name evidence="2" type="ORF">PMES_02621</name>
</gene>
<dbReference type="RefSeq" id="WP_159966153.1">
    <property type="nucleotide sequence ID" value="NZ_APKE01000032.1"/>
</dbReference>
<feature type="region of interest" description="Disordered" evidence="1">
    <location>
        <begin position="140"/>
        <end position="167"/>
    </location>
</feature>
<feature type="region of interest" description="Disordered" evidence="1">
    <location>
        <begin position="211"/>
        <end position="230"/>
    </location>
</feature>
<dbReference type="EMBL" id="APKE01000032">
    <property type="protein sequence ID" value="KAF0675100.1"/>
    <property type="molecule type" value="Genomic_DNA"/>
</dbReference>
<feature type="compositionally biased region" description="Basic and acidic residues" evidence="1">
    <location>
        <begin position="152"/>
        <end position="167"/>
    </location>
</feature>
<dbReference type="AlphaFoldDB" id="A0A921NT80"/>
<evidence type="ECO:0000313" key="3">
    <source>
        <dbReference type="Proteomes" id="UP000698242"/>
    </source>
</evidence>
<accession>A0A921NT80</accession>
<protein>
    <submittedName>
        <fullName evidence="2">ERF family protein</fullName>
    </submittedName>
</protein>
<proteinExistence type="predicted"/>
<evidence type="ECO:0000256" key="1">
    <source>
        <dbReference type="SAM" id="MobiDB-lite"/>
    </source>
</evidence>
<dbReference type="OrthoDB" id="149299at2"/>
<dbReference type="InterPro" id="IPR007499">
    <property type="entry name" value="ERF_bacteria_virus"/>
</dbReference>
<dbReference type="Pfam" id="PF04404">
    <property type="entry name" value="ERF"/>
    <property type="match status" value="1"/>
</dbReference>
<reference evidence="2" key="1">
    <citation type="submission" date="2013-03" db="EMBL/GenBank/DDBJ databases">
        <title>Genome Sequence of the Profundibacterium mesophilum strain KAUST100406-0324T from Red Sea, a novel genus in the family Rhodobacteraceae.</title>
        <authorList>
            <person name="Essack M."/>
            <person name="Alam I."/>
            <person name="Lafi F."/>
            <person name="Alawi W."/>
            <person name="Kamanu F."/>
            <person name="Al-Suwailem A."/>
            <person name="Lee O.O."/>
            <person name="Xu Y."/>
            <person name="Bajic V."/>
            <person name="Qian P.-Y."/>
            <person name="Archer J."/>
        </authorList>
    </citation>
    <scope>NUCLEOTIDE SEQUENCE</scope>
    <source>
        <strain evidence="2">KAUST100406-0324</strain>
    </source>
</reference>